<comment type="caution">
    <text evidence="1">The sequence shown here is derived from an EMBL/GenBank/DDBJ whole genome shotgun (WGS) entry which is preliminary data.</text>
</comment>
<reference evidence="1 2" key="1">
    <citation type="submission" date="2020-07" db="EMBL/GenBank/DDBJ databases">
        <title>Sequencing the genomes of 1000 actinobacteria strains.</title>
        <authorList>
            <person name="Klenk H.-P."/>
        </authorList>
    </citation>
    <scope>NUCLEOTIDE SEQUENCE [LARGE SCALE GENOMIC DNA]</scope>
    <source>
        <strain evidence="1 2">DSM 18248</strain>
    </source>
</reference>
<dbReference type="Proteomes" id="UP000537326">
    <property type="component" value="Unassembled WGS sequence"/>
</dbReference>
<accession>A0A7Z0C0D1</accession>
<evidence type="ECO:0000313" key="2">
    <source>
        <dbReference type="Proteomes" id="UP000537326"/>
    </source>
</evidence>
<evidence type="ECO:0000313" key="1">
    <source>
        <dbReference type="EMBL" id="NYI08545.1"/>
    </source>
</evidence>
<gene>
    <name evidence="1" type="ORF">BKA05_000060</name>
</gene>
<dbReference type="AlphaFoldDB" id="A0A7Z0C0D1"/>
<proteinExistence type="predicted"/>
<organism evidence="1 2">
    <name type="scientific">Nocardioides marinus</name>
    <dbReference type="NCBI Taxonomy" id="374514"/>
    <lineage>
        <taxon>Bacteria</taxon>
        <taxon>Bacillati</taxon>
        <taxon>Actinomycetota</taxon>
        <taxon>Actinomycetes</taxon>
        <taxon>Propionibacteriales</taxon>
        <taxon>Nocardioidaceae</taxon>
        <taxon>Nocardioides</taxon>
    </lineage>
</organism>
<name>A0A7Z0C0D1_9ACTN</name>
<dbReference type="RefSeq" id="WP_179529645.1">
    <property type="nucleotide sequence ID" value="NZ_BAAAPP010000002.1"/>
</dbReference>
<keyword evidence="2" id="KW-1185">Reference proteome</keyword>
<sequence>MGIFGRKAARYAYLPLHVLRWGEVRLLDPSLSQAEFNTGVTMAKAAGDVVEQNGDALLDRPDIDALLRHLIPTLLPLGGFPDNPDEVAIDFLVGWSVADAESAGGLNKQASISRSAALALSLLRQSPEGEEERAPATWRFMDLGYCCNRLNLGPQAASAAVLAS</sequence>
<protein>
    <submittedName>
        <fullName evidence="1">Uncharacterized protein</fullName>
    </submittedName>
</protein>
<dbReference type="EMBL" id="JACBZI010000001">
    <property type="protein sequence ID" value="NYI08545.1"/>
    <property type="molecule type" value="Genomic_DNA"/>
</dbReference>